<gene>
    <name evidence="1" type="ORF">NCTC10146_00695</name>
</gene>
<dbReference type="Proteomes" id="UP000290495">
    <property type="component" value="Chromosome"/>
</dbReference>
<reference evidence="1 2" key="1">
    <citation type="submission" date="2019-01" db="EMBL/GenBank/DDBJ databases">
        <authorList>
            <consortium name="Pathogen Informatics"/>
        </authorList>
    </citation>
    <scope>NUCLEOTIDE SEQUENCE [LARGE SCALE GENOMIC DNA]</scope>
    <source>
        <strain evidence="1 2">NCTC10146</strain>
    </source>
</reference>
<evidence type="ECO:0000313" key="2">
    <source>
        <dbReference type="Proteomes" id="UP000290495"/>
    </source>
</evidence>
<dbReference type="EMBL" id="LR215010">
    <property type="protein sequence ID" value="VEU69207.1"/>
    <property type="molecule type" value="Genomic_DNA"/>
</dbReference>
<accession>A0A449ARW0</accession>
<evidence type="ECO:0000313" key="1">
    <source>
        <dbReference type="EMBL" id="VEU69207.1"/>
    </source>
</evidence>
<organism evidence="1 2">
    <name type="scientific">Mycoplasmopsis canis</name>
    <dbReference type="NCBI Taxonomy" id="29555"/>
    <lineage>
        <taxon>Bacteria</taxon>
        <taxon>Bacillati</taxon>
        <taxon>Mycoplasmatota</taxon>
        <taxon>Mycoplasmoidales</taxon>
        <taxon>Metamycoplasmataceae</taxon>
        <taxon>Mycoplasmopsis</taxon>
    </lineage>
</organism>
<sequence>MSTFKDHYNTLMTEIRNSNNNNSIFWKILDSYKENQKNNLLKLDEYFAGNKSKSIKMINQFIDLMKFIESQIEL</sequence>
<proteinExistence type="predicted"/>
<name>A0A449ARW0_9BACT</name>
<dbReference type="AlphaFoldDB" id="A0A449ARW0"/>
<protein>
    <submittedName>
        <fullName evidence="1">Uncharacterized protein</fullName>
    </submittedName>
</protein>